<dbReference type="PANTHER" id="PTHR11707:SF28">
    <property type="entry name" value="60 KDA LYSOPHOSPHOLIPASE"/>
    <property type="match status" value="1"/>
</dbReference>
<dbReference type="PRINTS" id="PR00139">
    <property type="entry name" value="ASNGLNASE"/>
</dbReference>
<dbReference type="InterPro" id="IPR027475">
    <property type="entry name" value="Asparaginase/glutaminase_AS2"/>
</dbReference>
<feature type="active site" evidence="7">
    <location>
        <position position="92"/>
    </location>
</feature>
<evidence type="ECO:0000256" key="6">
    <source>
        <dbReference type="PROSITE-ProRule" id="PRU10099"/>
    </source>
</evidence>
<dbReference type="PIRSF" id="PIRSF500176">
    <property type="entry name" value="L_ASNase"/>
    <property type="match status" value="1"/>
</dbReference>
<dbReference type="SFLD" id="SFLDS00057">
    <property type="entry name" value="Glutaminase/Asparaginase"/>
    <property type="match status" value="1"/>
</dbReference>
<feature type="active site" description="O-isoaspartyl threonine intermediate" evidence="4">
    <location>
        <position position="15"/>
    </location>
</feature>
<evidence type="ECO:0000256" key="5">
    <source>
        <dbReference type="PIRSR" id="PIRSR001220-2"/>
    </source>
</evidence>
<dbReference type="PIRSF" id="PIRSF001220">
    <property type="entry name" value="L-ASNase_gatD"/>
    <property type="match status" value="1"/>
</dbReference>
<evidence type="ECO:0000259" key="8">
    <source>
        <dbReference type="Pfam" id="PF00710"/>
    </source>
</evidence>
<dbReference type="Gene3D" id="3.40.50.1170">
    <property type="entry name" value="L-asparaginase, N-terminal domain"/>
    <property type="match status" value="1"/>
</dbReference>
<feature type="domain" description="Asparaginase/glutaminase C-terminal" evidence="9">
    <location>
        <begin position="214"/>
        <end position="327"/>
    </location>
</feature>
<dbReference type="InterPro" id="IPR006033">
    <property type="entry name" value="AsnA_fam"/>
</dbReference>
<sequence>MNRRKRIYIAYTGGTIGMQRTPSGYAPVPGFSDLVNEKIPPRLAISLPELVMHEYPRLIDSSDIRPAHWFAIARDIADRYDDFDGFVILHGTDTMAYTASALSFLLRDLTKPVIVTGSQIPLVELRNDAQNNLVTAIELAADYPIPEVALYFNGRLLRGNRASKYKATGFDAFDSPNYPWLADVGIFIDLNTDALLPCPAETAFELPAYTHNDVRVAHLYPGLTGEQLLALGQGARALILRTYGVGNGPASDTHFMDALRSLHAAGTVLVNVTQCVQGSVTGSYATGTALARTGLLPAGDMTLEAAYTKLYHLCATGLSGQALADAFLTPRCGEVSA</sequence>
<reference evidence="10" key="1">
    <citation type="submission" date="2024-05" db="EMBL/GenBank/DDBJ databases">
        <title>Genome sequencing of novel strain.</title>
        <authorList>
            <person name="Ganbat D."/>
            <person name="Ganbat S."/>
            <person name="Lee S.-J."/>
        </authorList>
    </citation>
    <scope>NUCLEOTIDE SEQUENCE</scope>
    <source>
        <strain evidence="10">SMD15-11</strain>
    </source>
</reference>
<accession>A0AB39UUD5</accession>
<dbReference type="InterPro" id="IPR037152">
    <property type="entry name" value="L-asparaginase_N_sf"/>
</dbReference>
<dbReference type="Gene3D" id="3.40.50.40">
    <property type="match status" value="1"/>
</dbReference>
<name>A0AB39UUD5_9GAMM</name>
<dbReference type="PROSITE" id="PS51732">
    <property type="entry name" value="ASN_GLN_ASE_3"/>
    <property type="match status" value="1"/>
</dbReference>
<dbReference type="SUPFAM" id="SSF53774">
    <property type="entry name" value="Glutaminase/Asparaginase"/>
    <property type="match status" value="1"/>
</dbReference>
<dbReference type="NCBIfam" id="NF006998">
    <property type="entry name" value="PRK09461.1"/>
    <property type="match status" value="1"/>
</dbReference>
<evidence type="ECO:0000256" key="1">
    <source>
        <dbReference type="ARBA" id="ARBA00010518"/>
    </source>
</evidence>
<dbReference type="Pfam" id="PF00710">
    <property type="entry name" value="Asparaginase"/>
    <property type="match status" value="1"/>
</dbReference>
<evidence type="ECO:0000259" key="9">
    <source>
        <dbReference type="Pfam" id="PF17763"/>
    </source>
</evidence>
<dbReference type="PANTHER" id="PTHR11707">
    <property type="entry name" value="L-ASPARAGINASE"/>
    <property type="match status" value="1"/>
</dbReference>
<evidence type="ECO:0000256" key="4">
    <source>
        <dbReference type="PIRSR" id="PIRSR001220-1"/>
    </source>
</evidence>
<dbReference type="RefSeq" id="WP_369600693.1">
    <property type="nucleotide sequence ID" value="NZ_CP154858.1"/>
</dbReference>
<dbReference type="GO" id="GO:0005829">
    <property type="term" value="C:cytosol"/>
    <property type="evidence" value="ECO:0007669"/>
    <property type="project" value="TreeGrafter"/>
</dbReference>
<evidence type="ECO:0000256" key="3">
    <source>
        <dbReference type="ARBA" id="ARBA00022801"/>
    </source>
</evidence>
<feature type="domain" description="L-asparaginase N-terminal" evidence="8">
    <location>
        <begin position="6"/>
        <end position="191"/>
    </location>
</feature>
<feature type="binding site" evidence="5">
    <location>
        <position position="61"/>
    </location>
    <ligand>
        <name>substrate</name>
    </ligand>
</feature>
<dbReference type="SMART" id="SM00870">
    <property type="entry name" value="Asparaginase"/>
    <property type="match status" value="1"/>
</dbReference>
<dbReference type="InterPro" id="IPR036152">
    <property type="entry name" value="Asp/glu_Ase-like_sf"/>
</dbReference>
<dbReference type="PROSITE" id="PS00917">
    <property type="entry name" value="ASN_GLN_ASE_2"/>
    <property type="match status" value="1"/>
</dbReference>
<dbReference type="GO" id="GO:0006520">
    <property type="term" value="P:amino acid metabolic process"/>
    <property type="evidence" value="ECO:0007669"/>
    <property type="project" value="InterPro"/>
</dbReference>
<dbReference type="GO" id="GO:0004067">
    <property type="term" value="F:asparaginase activity"/>
    <property type="evidence" value="ECO:0007669"/>
    <property type="project" value="UniProtKB-UniRule"/>
</dbReference>
<proteinExistence type="inferred from homology"/>
<organism evidence="10">
    <name type="scientific">Thermohahella caldifontis</name>
    <dbReference type="NCBI Taxonomy" id="3142973"/>
    <lineage>
        <taxon>Bacteria</taxon>
        <taxon>Pseudomonadati</taxon>
        <taxon>Pseudomonadota</taxon>
        <taxon>Gammaproteobacteria</taxon>
        <taxon>Oceanospirillales</taxon>
        <taxon>Hahellaceae</taxon>
        <taxon>Thermohahella</taxon>
    </lineage>
</organism>
<keyword evidence="3" id="KW-0378">Hydrolase</keyword>
<dbReference type="InterPro" id="IPR027473">
    <property type="entry name" value="L-asparaginase_C"/>
</dbReference>
<comment type="similarity">
    <text evidence="1">Belongs to the asparaginase 1 family.</text>
</comment>
<dbReference type="KEGG" id="tcd:AAIA72_12745"/>
<dbReference type="InterPro" id="IPR040919">
    <property type="entry name" value="Asparaginase_C"/>
</dbReference>
<evidence type="ECO:0000256" key="7">
    <source>
        <dbReference type="PROSITE-ProRule" id="PRU10100"/>
    </source>
</evidence>
<dbReference type="EMBL" id="CP154858">
    <property type="protein sequence ID" value="XDT71668.1"/>
    <property type="molecule type" value="Genomic_DNA"/>
</dbReference>
<dbReference type="NCBIfam" id="TIGR00519">
    <property type="entry name" value="asnASE_I"/>
    <property type="match status" value="1"/>
</dbReference>
<evidence type="ECO:0000256" key="2">
    <source>
        <dbReference type="ARBA" id="ARBA00012920"/>
    </source>
</evidence>
<feature type="binding site" evidence="5">
    <location>
        <begin position="92"/>
        <end position="93"/>
    </location>
    <ligand>
        <name>substrate</name>
    </ligand>
</feature>
<dbReference type="Pfam" id="PF17763">
    <property type="entry name" value="Asparaginase_C"/>
    <property type="match status" value="1"/>
</dbReference>
<dbReference type="FunFam" id="3.40.50.1170:FF:000001">
    <property type="entry name" value="L-asparaginase 2"/>
    <property type="match status" value="1"/>
</dbReference>
<dbReference type="EC" id="3.5.1.1" evidence="2"/>
<gene>
    <name evidence="10" type="primary">ansA</name>
    <name evidence="10" type="ORF">AAIA72_12745</name>
</gene>
<protein>
    <recommendedName>
        <fullName evidence="2">asparaginase</fullName>
        <ecNumber evidence="2">3.5.1.1</ecNumber>
    </recommendedName>
</protein>
<evidence type="ECO:0000313" key="10">
    <source>
        <dbReference type="EMBL" id="XDT71668.1"/>
    </source>
</evidence>
<feature type="active site" evidence="6">
    <location>
        <position position="15"/>
    </location>
</feature>
<dbReference type="InterPro" id="IPR020827">
    <property type="entry name" value="Asparaginase/glutaminase_AS1"/>
</dbReference>
<dbReference type="InterPro" id="IPR006034">
    <property type="entry name" value="Asparaginase/glutaminase-like"/>
</dbReference>
<dbReference type="PROSITE" id="PS00144">
    <property type="entry name" value="ASN_GLN_ASE_1"/>
    <property type="match status" value="1"/>
</dbReference>
<dbReference type="InterPro" id="IPR041725">
    <property type="entry name" value="L-asparaginase_I"/>
</dbReference>
<dbReference type="CDD" id="cd08963">
    <property type="entry name" value="L-asparaginase_I"/>
    <property type="match status" value="1"/>
</dbReference>
<dbReference type="AlphaFoldDB" id="A0AB39UUD5"/>
<dbReference type="InterPro" id="IPR027474">
    <property type="entry name" value="L-asparaginase_N"/>
</dbReference>